<sequence length="160" mass="17377">MPKEPKPIAVVAADVPVRRKPSAYPEPFASQMGGRAKRQLGDLFGLSNFGVNLTHLAPGAVSSLRHAHTRQDEFVYILQGNPTLQTDEGRTELAPGMCSGFKAGTGNGHRLVNETDGVVVYLEVGDRTADDAASYPDEDLEARLVEGQWRFFHKNGVPYG</sequence>
<evidence type="ECO:0000313" key="5">
    <source>
        <dbReference type="Proteomes" id="UP000185657"/>
    </source>
</evidence>
<keyword evidence="1" id="KW-0479">Metal-binding</keyword>
<dbReference type="InterPro" id="IPR011051">
    <property type="entry name" value="RmlC_Cupin_sf"/>
</dbReference>
<dbReference type="AlphaFoldDB" id="A0A167HJG9"/>
<evidence type="ECO:0000313" key="6">
    <source>
        <dbReference type="Proteomes" id="UP000185680"/>
    </source>
</evidence>
<reference evidence="3 6" key="2">
    <citation type="submission" date="2016-10" db="EMBL/GenBank/DDBJ databases">
        <title>Hydorgenophaga sp. LPB0072 isolated from gastropod.</title>
        <authorList>
            <person name="Kim E."/>
            <person name="Yi H."/>
        </authorList>
    </citation>
    <scope>NUCLEOTIDE SEQUENCE [LARGE SCALE GENOMIC DNA]</scope>
    <source>
        <strain evidence="3 6">LPB0072</strain>
    </source>
</reference>
<evidence type="ECO:0000313" key="4">
    <source>
        <dbReference type="EMBL" id="OAD41303.1"/>
    </source>
</evidence>
<evidence type="ECO:0000313" key="3">
    <source>
        <dbReference type="EMBL" id="AOW15346.1"/>
    </source>
</evidence>
<dbReference type="Pfam" id="PF07883">
    <property type="entry name" value="Cupin_2"/>
    <property type="match status" value="1"/>
</dbReference>
<dbReference type="InterPro" id="IPR051610">
    <property type="entry name" value="GPI/OXD"/>
</dbReference>
<evidence type="ECO:0000256" key="1">
    <source>
        <dbReference type="ARBA" id="ARBA00022723"/>
    </source>
</evidence>
<dbReference type="EMBL" id="CP017476">
    <property type="protein sequence ID" value="AOW15346.1"/>
    <property type="molecule type" value="Genomic_DNA"/>
</dbReference>
<name>A0A167HJG9_9BURK</name>
<dbReference type="InterPro" id="IPR014710">
    <property type="entry name" value="RmlC-like_jellyroll"/>
</dbReference>
<dbReference type="CDD" id="cd02224">
    <property type="entry name" value="cupin_SPO2919-like"/>
    <property type="match status" value="1"/>
</dbReference>
<evidence type="ECO:0000259" key="2">
    <source>
        <dbReference type="Pfam" id="PF07883"/>
    </source>
</evidence>
<dbReference type="Gene3D" id="2.60.120.10">
    <property type="entry name" value="Jelly Rolls"/>
    <property type="match status" value="1"/>
</dbReference>
<organism evidence="3 6">
    <name type="scientific">Hydrogenophaga crassostreae</name>
    <dbReference type="NCBI Taxonomy" id="1763535"/>
    <lineage>
        <taxon>Bacteria</taxon>
        <taxon>Pseudomonadati</taxon>
        <taxon>Pseudomonadota</taxon>
        <taxon>Betaproteobacteria</taxon>
        <taxon>Burkholderiales</taxon>
        <taxon>Comamonadaceae</taxon>
        <taxon>Hydrogenophaga</taxon>
    </lineage>
</organism>
<dbReference type="InterPro" id="IPR013096">
    <property type="entry name" value="Cupin_2"/>
</dbReference>
<gene>
    <name evidence="3" type="ORF">LPB072_03665</name>
    <name evidence="4" type="ORF">LPB72_13905</name>
</gene>
<dbReference type="PANTHER" id="PTHR35848:SF9">
    <property type="entry name" value="SLL1358 PROTEIN"/>
    <property type="match status" value="1"/>
</dbReference>
<proteinExistence type="predicted"/>
<accession>A0A167HJG9</accession>
<dbReference type="SUPFAM" id="SSF51182">
    <property type="entry name" value="RmlC-like cupins"/>
    <property type="match status" value="1"/>
</dbReference>
<dbReference type="KEGG" id="hyl:LPB072_03665"/>
<protein>
    <submittedName>
        <fullName evidence="3">Cupin</fullName>
    </submittedName>
</protein>
<keyword evidence="5" id="KW-1185">Reference proteome</keyword>
<feature type="domain" description="Cupin type-2" evidence="2">
    <location>
        <begin position="53"/>
        <end position="124"/>
    </location>
</feature>
<dbReference type="EMBL" id="LVWD01000026">
    <property type="protein sequence ID" value="OAD41303.1"/>
    <property type="molecule type" value="Genomic_DNA"/>
</dbReference>
<dbReference type="Proteomes" id="UP000185680">
    <property type="component" value="Chromosome"/>
</dbReference>
<dbReference type="GO" id="GO:0046872">
    <property type="term" value="F:metal ion binding"/>
    <property type="evidence" value="ECO:0007669"/>
    <property type="project" value="UniProtKB-KW"/>
</dbReference>
<reference evidence="4 5" key="1">
    <citation type="submission" date="2016-02" db="EMBL/GenBank/DDBJ databases">
        <title>Draft genome sequence of Hydrogenophaga sp. LPB0072.</title>
        <authorList>
            <person name="Shin S.-K."/>
            <person name="Yi H."/>
        </authorList>
    </citation>
    <scope>NUCLEOTIDE SEQUENCE [LARGE SCALE GENOMIC DNA]</scope>
    <source>
        <strain evidence="4 5">LPB0072</strain>
    </source>
</reference>
<dbReference type="PANTHER" id="PTHR35848">
    <property type="entry name" value="OXALATE-BINDING PROTEIN"/>
    <property type="match status" value="1"/>
</dbReference>
<dbReference type="STRING" id="1763535.LPB072_03665"/>
<dbReference type="Proteomes" id="UP000185657">
    <property type="component" value="Unassembled WGS sequence"/>
</dbReference>
<dbReference type="OrthoDB" id="116921at2"/>